<evidence type="ECO:0000313" key="6">
    <source>
        <dbReference type="Proteomes" id="UP000813824"/>
    </source>
</evidence>
<dbReference type="GO" id="GO:0008270">
    <property type="term" value="F:zinc ion binding"/>
    <property type="evidence" value="ECO:0007669"/>
    <property type="project" value="UniProtKB-KW"/>
</dbReference>
<evidence type="ECO:0000259" key="4">
    <source>
        <dbReference type="PROSITE" id="PS50157"/>
    </source>
</evidence>
<keyword evidence="6" id="KW-1185">Reference proteome</keyword>
<dbReference type="EMBL" id="JAEVFJ010000008">
    <property type="protein sequence ID" value="KAH8103082.1"/>
    <property type="molecule type" value="Genomic_DNA"/>
</dbReference>
<feature type="region of interest" description="Disordered" evidence="3">
    <location>
        <begin position="307"/>
        <end position="361"/>
    </location>
</feature>
<feature type="region of interest" description="Disordered" evidence="3">
    <location>
        <begin position="1"/>
        <end position="35"/>
    </location>
</feature>
<comment type="caution">
    <text evidence="5">The sequence shown here is derived from an EMBL/GenBank/DDBJ whole genome shotgun (WGS) entry which is preliminary data.</text>
</comment>
<feature type="region of interest" description="Disordered" evidence="3">
    <location>
        <begin position="465"/>
        <end position="489"/>
    </location>
</feature>
<feature type="compositionally biased region" description="Polar residues" evidence="3">
    <location>
        <begin position="116"/>
        <end position="143"/>
    </location>
</feature>
<feature type="compositionally biased region" description="Low complexity" evidence="3">
    <location>
        <begin position="309"/>
        <end position="331"/>
    </location>
</feature>
<feature type="compositionally biased region" description="Basic residues" evidence="3">
    <location>
        <begin position="465"/>
        <end position="476"/>
    </location>
</feature>
<feature type="compositionally biased region" description="Polar residues" evidence="3">
    <location>
        <begin position="347"/>
        <end position="359"/>
    </location>
</feature>
<feature type="coiled-coil region" evidence="2">
    <location>
        <begin position="522"/>
        <end position="554"/>
    </location>
</feature>
<evidence type="ECO:0000256" key="3">
    <source>
        <dbReference type="SAM" id="MobiDB-lite"/>
    </source>
</evidence>
<feature type="compositionally biased region" description="Polar residues" evidence="3">
    <location>
        <begin position="23"/>
        <end position="35"/>
    </location>
</feature>
<gene>
    <name evidence="5" type="ORF">BXZ70DRAFT_770811</name>
</gene>
<dbReference type="AlphaFoldDB" id="A0A8K0USU4"/>
<dbReference type="InterPro" id="IPR013087">
    <property type="entry name" value="Znf_C2H2_type"/>
</dbReference>
<organism evidence="5 6">
    <name type="scientific">Cristinia sonorae</name>
    <dbReference type="NCBI Taxonomy" id="1940300"/>
    <lineage>
        <taxon>Eukaryota</taxon>
        <taxon>Fungi</taxon>
        <taxon>Dikarya</taxon>
        <taxon>Basidiomycota</taxon>
        <taxon>Agaricomycotina</taxon>
        <taxon>Agaricomycetes</taxon>
        <taxon>Agaricomycetidae</taxon>
        <taxon>Agaricales</taxon>
        <taxon>Pleurotineae</taxon>
        <taxon>Stephanosporaceae</taxon>
        <taxon>Cristinia</taxon>
    </lineage>
</organism>
<keyword evidence="2" id="KW-0175">Coiled coil</keyword>
<feature type="compositionally biased region" description="Polar residues" evidence="3">
    <location>
        <begin position="576"/>
        <end position="594"/>
    </location>
</feature>
<keyword evidence="1" id="KW-0863">Zinc-finger</keyword>
<dbReference type="Proteomes" id="UP000813824">
    <property type="component" value="Unassembled WGS sequence"/>
</dbReference>
<keyword evidence="1" id="KW-0479">Metal-binding</keyword>
<keyword evidence="1" id="KW-0862">Zinc</keyword>
<evidence type="ECO:0000256" key="2">
    <source>
        <dbReference type="SAM" id="Coils"/>
    </source>
</evidence>
<feature type="region of interest" description="Disordered" evidence="3">
    <location>
        <begin position="616"/>
        <end position="675"/>
    </location>
</feature>
<reference evidence="5" key="1">
    <citation type="journal article" date="2021" name="New Phytol.">
        <title>Evolutionary innovations through gain and loss of genes in the ectomycorrhizal Boletales.</title>
        <authorList>
            <person name="Wu G."/>
            <person name="Miyauchi S."/>
            <person name="Morin E."/>
            <person name="Kuo A."/>
            <person name="Drula E."/>
            <person name="Varga T."/>
            <person name="Kohler A."/>
            <person name="Feng B."/>
            <person name="Cao Y."/>
            <person name="Lipzen A."/>
            <person name="Daum C."/>
            <person name="Hundley H."/>
            <person name="Pangilinan J."/>
            <person name="Johnson J."/>
            <person name="Barry K."/>
            <person name="LaButti K."/>
            <person name="Ng V."/>
            <person name="Ahrendt S."/>
            <person name="Min B."/>
            <person name="Choi I.G."/>
            <person name="Park H."/>
            <person name="Plett J.M."/>
            <person name="Magnuson J."/>
            <person name="Spatafora J.W."/>
            <person name="Nagy L.G."/>
            <person name="Henrissat B."/>
            <person name="Grigoriev I.V."/>
            <person name="Yang Z.L."/>
            <person name="Xu J."/>
            <person name="Martin F.M."/>
        </authorList>
    </citation>
    <scope>NUCLEOTIDE SEQUENCE</scope>
    <source>
        <strain evidence="5">KKN 215</strain>
    </source>
</reference>
<dbReference type="PROSITE" id="PS50157">
    <property type="entry name" value="ZINC_FINGER_C2H2_2"/>
    <property type="match status" value="1"/>
</dbReference>
<protein>
    <recommendedName>
        <fullName evidence="4">C2H2-type domain-containing protein</fullName>
    </recommendedName>
</protein>
<feature type="compositionally biased region" description="Low complexity" evidence="3">
    <location>
        <begin position="162"/>
        <end position="171"/>
    </location>
</feature>
<name>A0A8K0USU4_9AGAR</name>
<dbReference type="PROSITE" id="PS00028">
    <property type="entry name" value="ZINC_FINGER_C2H2_1"/>
    <property type="match status" value="1"/>
</dbReference>
<feature type="region of interest" description="Disordered" evidence="3">
    <location>
        <begin position="554"/>
        <end position="602"/>
    </location>
</feature>
<feature type="domain" description="C2H2-type" evidence="4">
    <location>
        <begin position="499"/>
        <end position="526"/>
    </location>
</feature>
<sequence>MVGVEVVQNWTPTQGGDQKVEATPSSDNGDANSPLNITLGAHEPPESGLALRFVPVYQQDGVRQSPSLQLQLGLVPRPPTKIDRPKVPSSMLCSFEASPGGLQPHFVTEDLSLSSVPGTAENQTRQPTEGLQSDQGKPTMNMRTSKRPHPLRQPFSHMGNDSLPPSSVMPPSLATSHDLDFQELSLEATYLPAAPRILATPCLRLVRVGEAGEAESTRTDPPCRPWSETQTDWMNVDEATSTQEATTHALIPSSLELNSVDPDAYSQDLRLGASLVDHIAPPADALSSCGDLAFAINYVLENDPSDAGLSSSDLSRPLLSSSSSSTPPSFSQDDTQHHGFPPPQYAHQMSSESHSQNHNMLPWSAQPISNSQSVYTTMAPVQFTPIREEPPHANEITPTFYTFPISYFVPSPQQDPNFPRPYPTPLYPIPAQQMPVPYPWVPFSYPPCRPDEDIWTNAIAAAKQFTHKKKRQRKQAGIRGQGNTATAPAFAGTGGVDGLMCMFCMRTFSLENSLALHIKSHRDRAYRTIEEVLKEAAREEARAAREELAMRNASIDPSVLTKQPPKKRGRKPKYKTNASIHSTPTSQLGFTTAPPSELSPAPELVLPDRLQVQANRANEPVVGPITPLATPPRGSGERSAVHSTLFWRDSPEARRRRTTTGGSSQWGAELFGSDN</sequence>
<accession>A0A8K0USU4</accession>
<evidence type="ECO:0000256" key="1">
    <source>
        <dbReference type="PROSITE-ProRule" id="PRU00042"/>
    </source>
</evidence>
<evidence type="ECO:0000313" key="5">
    <source>
        <dbReference type="EMBL" id="KAH8103082.1"/>
    </source>
</evidence>
<feature type="compositionally biased region" description="Basic residues" evidence="3">
    <location>
        <begin position="564"/>
        <end position="574"/>
    </location>
</feature>
<feature type="region of interest" description="Disordered" evidence="3">
    <location>
        <begin position="116"/>
        <end position="171"/>
    </location>
</feature>
<dbReference type="OrthoDB" id="3270685at2759"/>
<proteinExistence type="predicted"/>